<comment type="similarity">
    <text evidence="2">Belongs to the peptidase M20A family. ArgE subfamily.</text>
</comment>
<evidence type="ECO:0000256" key="4">
    <source>
        <dbReference type="ARBA" id="ARBA00022571"/>
    </source>
</evidence>
<keyword evidence="6" id="KW-0479">Metal-binding</keyword>
<keyword evidence="5" id="KW-0028">Amino-acid biosynthesis</keyword>
<evidence type="ECO:0000313" key="12">
    <source>
        <dbReference type="Proteomes" id="UP000199019"/>
    </source>
</evidence>
<feature type="domain" description="Peptidase M20 dimerisation" evidence="10">
    <location>
        <begin position="183"/>
        <end position="289"/>
    </location>
</feature>
<evidence type="ECO:0000256" key="5">
    <source>
        <dbReference type="ARBA" id="ARBA00022605"/>
    </source>
</evidence>
<dbReference type="InterPro" id="IPR010169">
    <property type="entry name" value="AcOrn-deacetyl"/>
</dbReference>
<dbReference type="GO" id="GO:0008777">
    <property type="term" value="F:acetylornithine deacetylase activity"/>
    <property type="evidence" value="ECO:0007669"/>
    <property type="project" value="TreeGrafter"/>
</dbReference>
<dbReference type="SUPFAM" id="SSF53187">
    <property type="entry name" value="Zn-dependent exopeptidases"/>
    <property type="match status" value="1"/>
</dbReference>
<dbReference type="GO" id="GO:0006526">
    <property type="term" value="P:L-arginine biosynthetic process"/>
    <property type="evidence" value="ECO:0007669"/>
    <property type="project" value="UniProtKB-KW"/>
</dbReference>
<protein>
    <submittedName>
        <fullName evidence="11">Acetylornithine deacetylase</fullName>
    </submittedName>
</protein>
<dbReference type="GO" id="GO:0046872">
    <property type="term" value="F:metal ion binding"/>
    <property type="evidence" value="ECO:0007669"/>
    <property type="project" value="UniProtKB-KW"/>
</dbReference>
<evidence type="ECO:0000256" key="9">
    <source>
        <dbReference type="ARBA" id="ARBA00023285"/>
    </source>
</evidence>
<evidence type="ECO:0000256" key="8">
    <source>
        <dbReference type="ARBA" id="ARBA00022833"/>
    </source>
</evidence>
<evidence type="ECO:0000256" key="6">
    <source>
        <dbReference type="ARBA" id="ARBA00022723"/>
    </source>
</evidence>
<dbReference type="Gene3D" id="3.30.70.360">
    <property type="match status" value="1"/>
</dbReference>
<dbReference type="InterPro" id="IPR011650">
    <property type="entry name" value="Peptidase_M20_dimer"/>
</dbReference>
<dbReference type="PANTHER" id="PTHR43808:SF31">
    <property type="entry name" value="N-ACETYL-L-CITRULLINE DEACETYLASE"/>
    <property type="match status" value="1"/>
</dbReference>
<accession>A0A1H9XQY3</accession>
<dbReference type="PANTHER" id="PTHR43808">
    <property type="entry name" value="ACETYLORNITHINE DEACETYLASE"/>
    <property type="match status" value="1"/>
</dbReference>
<keyword evidence="9" id="KW-0170">Cobalt</keyword>
<dbReference type="Proteomes" id="UP000199019">
    <property type="component" value="Unassembled WGS sequence"/>
</dbReference>
<dbReference type="InterPro" id="IPR050072">
    <property type="entry name" value="Peptidase_M20A"/>
</dbReference>
<dbReference type="Pfam" id="PF07687">
    <property type="entry name" value="M20_dimer"/>
    <property type="match status" value="1"/>
</dbReference>
<dbReference type="NCBIfam" id="TIGR01892">
    <property type="entry name" value="AcOrn-deacetyl"/>
    <property type="match status" value="1"/>
</dbReference>
<gene>
    <name evidence="11" type="ORF">SAMN05216199_0153</name>
</gene>
<comment type="cofactor">
    <cofactor evidence="1">
        <name>Zn(2+)</name>
        <dbReference type="ChEBI" id="CHEBI:29105"/>
    </cofactor>
</comment>
<evidence type="ECO:0000259" key="10">
    <source>
        <dbReference type="Pfam" id="PF07687"/>
    </source>
</evidence>
<organism evidence="11 12">
    <name type="scientific">Pedococcus cremeus</name>
    <dbReference type="NCBI Taxonomy" id="587636"/>
    <lineage>
        <taxon>Bacteria</taxon>
        <taxon>Bacillati</taxon>
        <taxon>Actinomycetota</taxon>
        <taxon>Actinomycetes</taxon>
        <taxon>Micrococcales</taxon>
        <taxon>Intrasporangiaceae</taxon>
        <taxon>Pedococcus</taxon>
    </lineage>
</organism>
<dbReference type="AlphaFoldDB" id="A0A1H9XQY3"/>
<dbReference type="Pfam" id="PF01546">
    <property type="entry name" value="Peptidase_M20"/>
    <property type="match status" value="1"/>
</dbReference>
<dbReference type="PROSITE" id="PS00759">
    <property type="entry name" value="ARGE_DAPE_CPG2_2"/>
    <property type="match status" value="1"/>
</dbReference>
<keyword evidence="8" id="KW-0862">Zinc</keyword>
<dbReference type="InterPro" id="IPR002933">
    <property type="entry name" value="Peptidase_M20"/>
</dbReference>
<evidence type="ECO:0000313" key="11">
    <source>
        <dbReference type="EMBL" id="SES48541.1"/>
    </source>
</evidence>
<keyword evidence="3" id="KW-0963">Cytoplasm</keyword>
<dbReference type="InterPro" id="IPR001261">
    <property type="entry name" value="ArgE/DapE_CS"/>
</dbReference>
<dbReference type="InterPro" id="IPR036264">
    <property type="entry name" value="Bact_exopeptidase_dim_dom"/>
</dbReference>
<reference evidence="12" key="1">
    <citation type="submission" date="2016-10" db="EMBL/GenBank/DDBJ databases">
        <authorList>
            <person name="Varghese N."/>
            <person name="Submissions S."/>
        </authorList>
    </citation>
    <scope>NUCLEOTIDE SEQUENCE [LARGE SCALE GENOMIC DNA]</scope>
    <source>
        <strain evidence="12">CGMCC 1.6963</strain>
    </source>
</reference>
<keyword evidence="12" id="KW-1185">Reference proteome</keyword>
<keyword evidence="7" id="KW-0378">Hydrolase</keyword>
<dbReference type="SUPFAM" id="SSF55031">
    <property type="entry name" value="Bacterial exopeptidase dimerisation domain"/>
    <property type="match status" value="1"/>
</dbReference>
<name>A0A1H9XQY3_9MICO</name>
<evidence type="ECO:0000256" key="3">
    <source>
        <dbReference type="ARBA" id="ARBA00022490"/>
    </source>
</evidence>
<evidence type="ECO:0000256" key="1">
    <source>
        <dbReference type="ARBA" id="ARBA00001947"/>
    </source>
</evidence>
<dbReference type="OrthoDB" id="7055905at2"/>
<dbReference type="CDD" id="cd03894">
    <property type="entry name" value="M20_ArgE"/>
    <property type="match status" value="1"/>
</dbReference>
<dbReference type="Gene3D" id="3.40.630.10">
    <property type="entry name" value="Zn peptidases"/>
    <property type="match status" value="1"/>
</dbReference>
<dbReference type="RefSeq" id="WP_091762558.1">
    <property type="nucleotide sequence ID" value="NZ_FOHB01000010.1"/>
</dbReference>
<dbReference type="EMBL" id="FOHB01000010">
    <property type="protein sequence ID" value="SES48541.1"/>
    <property type="molecule type" value="Genomic_DNA"/>
</dbReference>
<proteinExistence type="inferred from homology"/>
<keyword evidence="4" id="KW-0055">Arginine biosynthesis</keyword>
<dbReference type="NCBIfam" id="NF005710">
    <property type="entry name" value="PRK07522.1"/>
    <property type="match status" value="1"/>
</dbReference>
<dbReference type="STRING" id="587636.SAMN05216199_0153"/>
<evidence type="ECO:0000256" key="7">
    <source>
        <dbReference type="ARBA" id="ARBA00022801"/>
    </source>
</evidence>
<evidence type="ECO:0000256" key="2">
    <source>
        <dbReference type="ARBA" id="ARBA00005691"/>
    </source>
</evidence>
<sequence>MSDSPPSSLDWTTRLVELDTTSRDTNLPLIEVVEAELKRLGVDSTRLPSADGTKANLVATLPAHDGGTSGGVVLSGHTDVVPVDGQEWSSPPFTPEVRDGRLYGRGTADMKSFIGVVLALLPRYAAARLSEPVHLALSYDEEVGCLGAVDIAEHFRARAEQEGGALPRACIVGEPTSMRVIPAHKSINLINLVFHGKAAHSSLTPQGVNAVEYAARAITFIRGIADQRRAEGPFDEAYVVPHTTASVNVVQGGIAGNTVADRCHVQFEFRTVGADDPQEILGRIEEHVRGLEQEMQAEDPSARVEMKPVALVPGLDTPAESPAIAFASGLGGIPSTDKVTYGTEAGLFDAVGIPTVVCGPGDIAQAHSPDEFVELAQVEACEQFMTQLLDQLTTQDPTTEETR</sequence>